<dbReference type="Proteomes" id="UP000324222">
    <property type="component" value="Unassembled WGS sequence"/>
</dbReference>
<gene>
    <name evidence="1" type="ORF">E2C01_101639</name>
</gene>
<reference evidence="1 2" key="1">
    <citation type="submission" date="2019-05" db="EMBL/GenBank/DDBJ databases">
        <title>Another draft genome of Portunus trituberculatus and its Hox gene families provides insights of decapod evolution.</title>
        <authorList>
            <person name="Jeong J.-H."/>
            <person name="Song I."/>
            <person name="Kim S."/>
            <person name="Choi T."/>
            <person name="Kim D."/>
            <person name="Ryu S."/>
            <person name="Kim W."/>
        </authorList>
    </citation>
    <scope>NUCLEOTIDE SEQUENCE [LARGE SCALE GENOMIC DNA]</scope>
    <source>
        <tissue evidence="1">Muscle</tissue>
    </source>
</reference>
<evidence type="ECO:0000313" key="1">
    <source>
        <dbReference type="EMBL" id="MPD05869.1"/>
    </source>
</evidence>
<name>A0A5B7KKW3_PORTR</name>
<organism evidence="1 2">
    <name type="scientific">Portunus trituberculatus</name>
    <name type="common">Swimming crab</name>
    <name type="synonym">Neptunus trituberculatus</name>
    <dbReference type="NCBI Taxonomy" id="210409"/>
    <lineage>
        <taxon>Eukaryota</taxon>
        <taxon>Metazoa</taxon>
        <taxon>Ecdysozoa</taxon>
        <taxon>Arthropoda</taxon>
        <taxon>Crustacea</taxon>
        <taxon>Multicrustacea</taxon>
        <taxon>Malacostraca</taxon>
        <taxon>Eumalacostraca</taxon>
        <taxon>Eucarida</taxon>
        <taxon>Decapoda</taxon>
        <taxon>Pleocyemata</taxon>
        <taxon>Brachyura</taxon>
        <taxon>Eubrachyura</taxon>
        <taxon>Portunoidea</taxon>
        <taxon>Portunidae</taxon>
        <taxon>Portuninae</taxon>
        <taxon>Portunus</taxon>
    </lineage>
</organism>
<sequence length="122" mass="12989">MDGRGSCVRAKERLKEGGCTRRGTSGAETAAVPSLPHHLEAWVAEEITILRKDIKWKSVAKVTAGATAEDREGVGVGAGVGVEMELKARVGDIARDEAQVEGRCVAGRGKAKCGEEEQKRFL</sequence>
<comment type="caution">
    <text evidence="1">The sequence shown here is derived from an EMBL/GenBank/DDBJ whole genome shotgun (WGS) entry which is preliminary data.</text>
</comment>
<accession>A0A5B7KKW3</accession>
<proteinExistence type="predicted"/>
<keyword evidence="2" id="KW-1185">Reference proteome</keyword>
<protein>
    <submittedName>
        <fullName evidence="1">Uncharacterized protein</fullName>
    </submittedName>
</protein>
<dbReference type="AlphaFoldDB" id="A0A5B7KKW3"/>
<dbReference type="EMBL" id="VSRR010148136">
    <property type="protein sequence ID" value="MPD05869.1"/>
    <property type="molecule type" value="Genomic_DNA"/>
</dbReference>
<evidence type="ECO:0000313" key="2">
    <source>
        <dbReference type="Proteomes" id="UP000324222"/>
    </source>
</evidence>